<gene>
    <name evidence="2" type="ORF">LX99_05026</name>
</gene>
<dbReference type="EMBL" id="QGHA01000022">
    <property type="protein sequence ID" value="PWK65381.1"/>
    <property type="molecule type" value="Genomic_DNA"/>
</dbReference>
<sequence>MAYRFEEYRTAVLRDYEKQKASGKLPLKLAFPTVVNLKEHALSACKERFLRIDENVLISFFERQSDPDAYIDAINKADADIFRPVNYFLKGRTQNPEEKQIELLAWLTDFANRPYSNYISKVTEKKGVRAIITHIGAIPQTLWEHIPIKYLKLCIYIIIPVLFLTLFLLKDIGGPGRAAPGFVYVCESPTAIRYHLRINCIGLRNCQHRIIKISVNDAKQTGLTLCHLEGG</sequence>
<dbReference type="AlphaFoldDB" id="A0A316GU60"/>
<dbReference type="Proteomes" id="UP000245678">
    <property type="component" value="Unassembled WGS sequence"/>
</dbReference>
<proteinExistence type="predicted"/>
<organism evidence="2 3">
    <name type="scientific">Mucilaginibacter oryzae</name>
    <dbReference type="NCBI Taxonomy" id="468058"/>
    <lineage>
        <taxon>Bacteria</taxon>
        <taxon>Pseudomonadati</taxon>
        <taxon>Bacteroidota</taxon>
        <taxon>Sphingobacteriia</taxon>
        <taxon>Sphingobacteriales</taxon>
        <taxon>Sphingobacteriaceae</taxon>
        <taxon>Mucilaginibacter</taxon>
    </lineage>
</organism>
<evidence type="ECO:0000313" key="3">
    <source>
        <dbReference type="Proteomes" id="UP000245678"/>
    </source>
</evidence>
<comment type="caution">
    <text evidence="2">The sequence shown here is derived from an EMBL/GenBank/DDBJ whole genome shotgun (WGS) entry which is preliminary data.</text>
</comment>
<accession>A0A316GU60</accession>
<protein>
    <submittedName>
        <fullName evidence="2">Uncharacterized protein</fullName>
    </submittedName>
</protein>
<evidence type="ECO:0000313" key="2">
    <source>
        <dbReference type="EMBL" id="PWK65381.1"/>
    </source>
</evidence>
<evidence type="ECO:0000256" key="1">
    <source>
        <dbReference type="SAM" id="Phobius"/>
    </source>
</evidence>
<keyword evidence="1" id="KW-1133">Transmembrane helix</keyword>
<keyword evidence="1" id="KW-0472">Membrane</keyword>
<feature type="transmembrane region" description="Helical" evidence="1">
    <location>
        <begin position="150"/>
        <end position="169"/>
    </location>
</feature>
<keyword evidence="3" id="KW-1185">Reference proteome</keyword>
<dbReference type="RefSeq" id="WP_109610975.1">
    <property type="nucleotide sequence ID" value="NZ_QGHA01000022.1"/>
</dbReference>
<keyword evidence="1" id="KW-0812">Transmembrane</keyword>
<reference evidence="2 3" key="1">
    <citation type="submission" date="2018-05" db="EMBL/GenBank/DDBJ databases">
        <title>Genomic Encyclopedia of Archaeal and Bacterial Type Strains, Phase II (KMG-II): from individual species to whole genera.</title>
        <authorList>
            <person name="Goeker M."/>
        </authorList>
    </citation>
    <scope>NUCLEOTIDE SEQUENCE [LARGE SCALE GENOMIC DNA]</scope>
    <source>
        <strain evidence="2 3">DSM 19975</strain>
    </source>
</reference>
<name>A0A316GU60_9SPHI</name>